<proteinExistence type="predicted"/>
<dbReference type="Proteomes" id="UP000598996">
    <property type="component" value="Unassembled WGS sequence"/>
</dbReference>
<reference evidence="2 3" key="1">
    <citation type="submission" date="2021-01" db="EMBL/GenBank/DDBJ databases">
        <title>Actinoplanes sp. nov. LDG1-01 isolated from lichen.</title>
        <authorList>
            <person name="Saeng-In P."/>
            <person name="Phongsopitanun W."/>
            <person name="Kanchanasin P."/>
            <person name="Yuki M."/>
            <person name="Kudo T."/>
            <person name="Ohkuma M."/>
            <person name="Tanasupawat S."/>
        </authorList>
    </citation>
    <scope>NUCLEOTIDE SEQUENCE [LARGE SCALE GENOMIC DNA]</scope>
    <source>
        <strain evidence="2 3">LDG1-01</strain>
    </source>
</reference>
<dbReference type="RefSeq" id="WP_202998133.1">
    <property type="nucleotide sequence ID" value="NZ_JAENHO010000018.1"/>
</dbReference>
<feature type="transmembrane region" description="Helical" evidence="1">
    <location>
        <begin position="37"/>
        <end position="54"/>
    </location>
</feature>
<keyword evidence="1" id="KW-1133">Transmembrane helix</keyword>
<dbReference type="EMBL" id="JAENHO010000018">
    <property type="protein sequence ID" value="MBL7261380.1"/>
    <property type="molecule type" value="Genomic_DNA"/>
</dbReference>
<feature type="transmembrane region" description="Helical" evidence="1">
    <location>
        <begin position="66"/>
        <end position="85"/>
    </location>
</feature>
<evidence type="ECO:0000313" key="3">
    <source>
        <dbReference type="Proteomes" id="UP000598996"/>
    </source>
</evidence>
<keyword evidence="1" id="KW-0472">Membrane</keyword>
<feature type="transmembrane region" description="Helical" evidence="1">
    <location>
        <begin position="92"/>
        <end position="112"/>
    </location>
</feature>
<feature type="transmembrane region" description="Helical" evidence="1">
    <location>
        <begin position="161"/>
        <end position="179"/>
    </location>
</feature>
<dbReference type="InterPro" id="IPR035168">
    <property type="entry name" value="DUF5317"/>
</dbReference>
<evidence type="ECO:0000256" key="1">
    <source>
        <dbReference type="SAM" id="Phobius"/>
    </source>
</evidence>
<organism evidence="2 3">
    <name type="scientific">Paractinoplanes lichenicola</name>
    <dbReference type="NCBI Taxonomy" id="2802976"/>
    <lineage>
        <taxon>Bacteria</taxon>
        <taxon>Bacillati</taxon>
        <taxon>Actinomycetota</taxon>
        <taxon>Actinomycetes</taxon>
        <taxon>Micromonosporales</taxon>
        <taxon>Micromonosporaceae</taxon>
        <taxon>Paractinoplanes</taxon>
    </lineage>
</organism>
<gene>
    <name evidence="2" type="ORF">JKJ07_44560</name>
</gene>
<sequence length="200" mass="20767">MSFSFLLLTAAPPMAGVLLGYLCVGRLSGFRTVRIRALWLIWLAAAVQFAQYSAPGVRHLVEDVAGIPMLALVFAIVFAWLAVNLRHWPATIRLAGVAIILGATMNALVIGLNDRMPYDPAAAAAIGSTPGLEGPKNAPADTATRLAPLGDIIPVPLVNKIASPGDVLIGGGTVALVALTMRRARRDHAAPAPAVVPATA</sequence>
<dbReference type="Pfam" id="PF17248">
    <property type="entry name" value="DUF5317"/>
    <property type="match status" value="1"/>
</dbReference>
<comment type="caution">
    <text evidence="2">The sequence shown here is derived from an EMBL/GenBank/DDBJ whole genome shotgun (WGS) entry which is preliminary data.</text>
</comment>
<protein>
    <submittedName>
        <fullName evidence="2">DUF5317 family protein</fullName>
    </submittedName>
</protein>
<accession>A0ABS1W3Q9</accession>
<keyword evidence="3" id="KW-1185">Reference proteome</keyword>
<keyword evidence="1" id="KW-0812">Transmembrane</keyword>
<name>A0ABS1W3Q9_9ACTN</name>
<feature type="transmembrane region" description="Helical" evidence="1">
    <location>
        <begin position="6"/>
        <end position="25"/>
    </location>
</feature>
<evidence type="ECO:0000313" key="2">
    <source>
        <dbReference type="EMBL" id="MBL7261380.1"/>
    </source>
</evidence>